<dbReference type="EMBL" id="CP001819">
    <property type="protein sequence ID" value="ACZ21196.1"/>
    <property type="molecule type" value="Genomic_DNA"/>
</dbReference>
<dbReference type="Pfam" id="PF04237">
    <property type="entry name" value="YjbR"/>
    <property type="match status" value="1"/>
</dbReference>
<dbReference type="STRING" id="446469.Sked_12540"/>
<protein>
    <submittedName>
        <fullName evidence="1">Uncharacterized conserved protein</fullName>
    </submittedName>
</protein>
<sequence>MSLDGAGLEEVANRTARALDGVSEGYPFTDSLLVHKVCGRIFVVVNENPDDLLVTVKVDPEDADALVRQHESIGRARYFDKRHWVSVTPGPGITDSLVEDLVHDSYDTVVARLPRRERDGLDRVCDGRGSTG</sequence>
<dbReference type="PANTHER" id="PTHR35145">
    <property type="entry name" value="CYTOPLASMIC PROTEIN-RELATED"/>
    <property type="match status" value="1"/>
</dbReference>
<evidence type="ECO:0000313" key="1">
    <source>
        <dbReference type="EMBL" id="ACZ21196.1"/>
    </source>
</evidence>
<dbReference type="InterPro" id="IPR007351">
    <property type="entry name" value="YjbR"/>
</dbReference>
<proteinExistence type="predicted"/>
<dbReference type="Gene3D" id="3.90.1150.30">
    <property type="match status" value="1"/>
</dbReference>
<dbReference type="eggNOG" id="COG2315">
    <property type="taxonomic scope" value="Bacteria"/>
</dbReference>
<dbReference type="SUPFAM" id="SSF142906">
    <property type="entry name" value="YjbR-like"/>
    <property type="match status" value="1"/>
</dbReference>
<dbReference type="Proteomes" id="UP000000322">
    <property type="component" value="Chromosome"/>
</dbReference>
<dbReference type="OrthoDB" id="3194910at2"/>
<dbReference type="HOGENOM" id="CLU_105851_1_0_11"/>
<dbReference type="InterPro" id="IPR058532">
    <property type="entry name" value="YjbR/MT2646/Rv2570-like"/>
</dbReference>
<reference evidence="1 2" key="1">
    <citation type="journal article" date="2009" name="Stand. Genomic Sci.">
        <title>Complete genome sequence of Sanguibacter keddieii type strain (ST-74).</title>
        <authorList>
            <person name="Ivanova N."/>
            <person name="Sikorski J."/>
            <person name="Sims D."/>
            <person name="Brettin T."/>
            <person name="Detter J.C."/>
            <person name="Han C."/>
            <person name="Lapidus A."/>
            <person name="Copeland A."/>
            <person name="Glavina Del Rio T."/>
            <person name="Nolan M."/>
            <person name="Chen F."/>
            <person name="Lucas S."/>
            <person name="Tice H."/>
            <person name="Cheng J.F."/>
            <person name="Bruce D."/>
            <person name="Goodwin L."/>
            <person name="Pitluck S."/>
            <person name="Pati A."/>
            <person name="Mavromatis K."/>
            <person name="Chen A."/>
            <person name="Palaniappan K."/>
            <person name="D'haeseleer P."/>
            <person name="Chain P."/>
            <person name="Bristow J."/>
            <person name="Eisen J.A."/>
            <person name="Markowitz V."/>
            <person name="Hugenholtz P."/>
            <person name="Goker M."/>
            <person name="Pukall R."/>
            <person name="Klenk H.P."/>
            <person name="Kyrpides N.C."/>
        </authorList>
    </citation>
    <scope>NUCLEOTIDE SEQUENCE [LARGE SCALE GENOMIC DNA]</scope>
    <source>
        <strain evidence="2">ATCC 51767 / DSM 10542 / NCFB 3025 / ST-74</strain>
    </source>
</reference>
<dbReference type="InterPro" id="IPR038056">
    <property type="entry name" value="YjbR-like_sf"/>
</dbReference>
<keyword evidence="2" id="KW-1185">Reference proteome</keyword>
<evidence type="ECO:0000313" key="2">
    <source>
        <dbReference type="Proteomes" id="UP000000322"/>
    </source>
</evidence>
<dbReference type="AlphaFoldDB" id="D1BEB8"/>
<name>D1BEB8_SANKS</name>
<gene>
    <name evidence="1" type="ordered locus">Sked_12540</name>
</gene>
<dbReference type="PANTHER" id="PTHR35145:SF1">
    <property type="entry name" value="CYTOPLASMIC PROTEIN"/>
    <property type="match status" value="1"/>
</dbReference>
<accession>D1BEB8</accession>
<dbReference type="KEGG" id="ske:Sked_12540"/>
<dbReference type="RefSeq" id="WP_012866265.1">
    <property type="nucleotide sequence ID" value="NC_013521.1"/>
</dbReference>
<organism evidence="1 2">
    <name type="scientific">Sanguibacter keddieii (strain ATCC 51767 / DSM 10542 / NCFB 3025 / ST-74)</name>
    <dbReference type="NCBI Taxonomy" id="446469"/>
    <lineage>
        <taxon>Bacteria</taxon>
        <taxon>Bacillati</taxon>
        <taxon>Actinomycetota</taxon>
        <taxon>Actinomycetes</taxon>
        <taxon>Micrococcales</taxon>
        <taxon>Sanguibacteraceae</taxon>
        <taxon>Sanguibacter</taxon>
    </lineage>
</organism>